<accession>A0A1A6HKI2</accession>
<keyword evidence="7" id="KW-1133">Transmembrane helix</keyword>
<keyword evidence="5" id="KW-0812">Transmembrane</keyword>
<keyword evidence="9" id="KW-0472">Membrane</keyword>
<dbReference type="GO" id="GO:0008532">
    <property type="term" value="F:N-acetyllactosaminide beta-1,3-N-acetylglucosaminyltransferase activity"/>
    <property type="evidence" value="ECO:0007669"/>
    <property type="project" value="TreeGrafter"/>
</dbReference>
<reference evidence="12 13" key="1">
    <citation type="submission" date="2016-06" db="EMBL/GenBank/DDBJ databases">
        <title>The Draft Genome Sequence and Annotation of the Desert Woodrat Neotoma lepida.</title>
        <authorList>
            <person name="Campbell M."/>
            <person name="Oakeson K.F."/>
            <person name="Yandell M."/>
            <person name="Halpert J.R."/>
            <person name="Dearing D."/>
        </authorList>
    </citation>
    <scope>NUCLEOTIDE SEQUENCE [LARGE SCALE GENOMIC DNA]</scope>
    <source>
        <strain evidence="12">417</strain>
        <tissue evidence="12">Liver</tissue>
    </source>
</reference>
<evidence type="ECO:0000256" key="4">
    <source>
        <dbReference type="ARBA" id="ARBA00022679"/>
    </source>
</evidence>
<dbReference type="InterPro" id="IPR002659">
    <property type="entry name" value="Glyco_trans_31"/>
</dbReference>
<comment type="subcellular location">
    <subcellularLocation>
        <location evidence="1 10">Golgi apparatus membrane</location>
        <topology evidence="1 10">Single-pass type II membrane protein</topology>
    </subcellularLocation>
</comment>
<dbReference type="OrthoDB" id="2139606at2759"/>
<feature type="compositionally biased region" description="Basic residues" evidence="11">
    <location>
        <begin position="151"/>
        <end position="161"/>
    </location>
</feature>
<dbReference type="EC" id="2.4.1.-" evidence="10"/>
<feature type="region of interest" description="Disordered" evidence="11">
    <location>
        <begin position="140"/>
        <end position="165"/>
    </location>
</feature>
<gene>
    <name evidence="12" type="ORF">A6R68_18810</name>
</gene>
<dbReference type="Pfam" id="PF01762">
    <property type="entry name" value="Galactosyl_T"/>
    <property type="match status" value="1"/>
</dbReference>
<dbReference type="GO" id="GO:0030311">
    <property type="term" value="P:poly-N-acetyllactosamine biosynthetic process"/>
    <property type="evidence" value="ECO:0007669"/>
    <property type="project" value="TreeGrafter"/>
</dbReference>
<evidence type="ECO:0000256" key="3">
    <source>
        <dbReference type="ARBA" id="ARBA00022676"/>
    </source>
</evidence>
<dbReference type="AlphaFoldDB" id="A0A1A6HKI2"/>
<evidence type="ECO:0000256" key="5">
    <source>
        <dbReference type="ARBA" id="ARBA00022692"/>
    </source>
</evidence>
<evidence type="ECO:0000256" key="1">
    <source>
        <dbReference type="ARBA" id="ARBA00004323"/>
    </source>
</evidence>
<evidence type="ECO:0000256" key="6">
    <source>
        <dbReference type="ARBA" id="ARBA00022968"/>
    </source>
</evidence>
<dbReference type="PANTHER" id="PTHR11214">
    <property type="entry name" value="BETA-1,3-N-ACETYLGLUCOSAMINYLTRANSFERASE"/>
    <property type="match status" value="1"/>
</dbReference>
<dbReference type="Proteomes" id="UP000092124">
    <property type="component" value="Unassembled WGS sequence"/>
</dbReference>
<keyword evidence="6" id="KW-0735">Signal-anchor</keyword>
<dbReference type="GO" id="GO:0006493">
    <property type="term" value="P:protein O-linked glycosylation"/>
    <property type="evidence" value="ECO:0007669"/>
    <property type="project" value="TreeGrafter"/>
</dbReference>
<protein>
    <recommendedName>
        <fullName evidence="10">Hexosyltransferase</fullName>
        <ecNumber evidence="10">2.4.1.-</ecNumber>
    </recommendedName>
</protein>
<evidence type="ECO:0000256" key="11">
    <source>
        <dbReference type="SAM" id="MobiDB-lite"/>
    </source>
</evidence>
<evidence type="ECO:0000256" key="9">
    <source>
        <dbReference type="ARBA" id="ARBA00023136"/>
    </source>
</evidence>
<organism evidence="12 13">
    <name type="scientific">Neotoma lepida</name>
    <name type="common">Desert woodrat</name>
    <dbReference type="NCBI Taxonomy" id="56216"/>
    <lineage>
        <taxon>Eukaryota</taxon>
        <taxon>Metazoa</taxon>
        <taxon>Chordata</taxon>
        <taxon>Craniata</taxon>
        <taxon>Vertebrata</taxon>
        <taxon>Euteleostomi</taxon>
        <taxon>Mammalia</taxon>
        <taxon>Eutheria</taxon>
        <taxon>Euarchontoglires</taxon>
        <taxon>Glires</taxon>
        <taxon>Rodentia</taxon>
        <taxon>Myomorpha</taxon>
        <taxon>Muroidea</taxon>
        <taxon>Cricetidae</taxon>
        <taxon>Neotominae</taxon>
        <taxon>Neotoma</taxon>
    </lineage>
</organism>
<evidence type="ECO:0000256" key="2">
    <source>
        <dbReference type="ARBA" id="ARBA00008661"/>
    </source>
</evidence>
<keyword evidence="4" id="KW-0808">Transferase</keyword>
<name>A0A1A6HKI2_NEOLE</name>
<keyword evidence="13" id="KW-1185">Reference proteome</keyword>
<dbReference type="EMBL" id="LZPO01027385">
    <property type="protein sequence ID" value="OBS78791.1"/>
    <property type="molecule type" value="Genomic_DNA"/>
</dbReference>
<feature type="region of interest" description="Disordered" evidence="11">
    <location>
        <begin position="24"/>
        <end position="53"/>
    </location>
</feature>
<evidence type="ECO:0000256" key="7">
    <source>
        <dbReference type="ARBA" id="ARBA00022989"/>
    </source>
</evidence>
<evidence type="ECO:0000256" key="10">
    <source>
        <dbReference type="RuleBase" id="RU363063"/>
    </source>
</evidence>
<dbReference type="PANTHER" id="PTHR11214:SF25">
    <property type="entry name" value="N-ACETYLLACTOSAMINIDE BETA-1,3-N-ACETYLGLUCOSAMINYLTRANSFERASE 2"/>
    <property type="match status" value="1"/>
</dbReference>
<dbReference type="STRING" id="56216.A0A1A6HKI2"/>
<evidence type="ECO:0000256" key="8">
    <source>
        <dbReference type="ARBA" id="ARBA00023034"/>
    </source>
</evidence>
<keyword evidence="8 10" id="KW-0333">Golgi apparatus</keyword>
<evidence type="ECO:0000313" key="13">
    <source>
        <dbReference type="Proteomes" id="UP000092124"/>
    </source>
</evidence>
<dbReference type="GO" id="GO:0000139">
    <property type="term" value="C:Golgi membrane"/>
    <property type="evidence" value="ECO:0007669"/>
    <property type="project" value="UniProtKB-SubCell"/>
</dbReference>
<sequence length="183" mass="21115">MVNEEATGPGVELGGWDQDAAQSALQWGVRPRTEKDPPARGPRRQAIRESWGRETNVGNQTVVRVFLLGKTPPEDNHPDLSDMLKFESEKHQDILMWNYRDTFFNLSLKEVLFLRWSNLQPARIQVQIQERRDTIQRRTRLGLQSGIQDRKRSRTRRRRGSHGQMKAVTHEALLYPGAGVTFS</sequence>
<proteinExistence type="inferred from homology"/>
<comment type="similarity">
    <text evidence="2 10">Belongs to the glycosyltransferase 31 family.</text>
</comment>
<evidence type="ECO:0000313" key="12">
    <source>
        <dbReference type="EMBL" id="OBS78791.1"/>
    </source>
</evidence>
<comment type="caution">
    <text evidence="12">The sequence shown here is derived from an EMBL/GenBank/DDBJ whole genome shotgun (WGS) entry which is preliminary data.</text>
</comment>
<keyword evidence="3 10" id="KW-0328">Glycosyltransferase</keyword>